<organism evidence="2 3">
    <name type="scientific">Candidatus Yanofskybacteria bacterium RIFCSPHIGHO2_12_FULL_45_19b</name>
    <dbReference type="NCBI Taxonomy" id="1802689"/>
    <lineage>
        <taxon>Bacteria</taxon>
        <taxon>Candidatus Yanofskyibacteriota</taxon>
    </lineage>
</organism>
<feature type="transmembrane region" description="Helical" evidence="1">
    <location>
        <begin position="21"/>
        <end position="40"/>
    </location>
</feature>
<comment type="caution">
    <text evidence="2">The sequence shown here is derived from an EMBL/GenBank/DDBJ whole genome shotgun (WGS) entry which is preliminary data.</text>
</comment>
<keyword evidence="1" id="KW-0472">Membrane</keyword>
<keyword evidence="1" id="KW-0812">Transmembrane</keyword>
<dbReference type="Proteomes" id="UP000177478">
    <property type="component" value="Unassembled WGS sequence"/>
</dbReference>
<evidence type="ECO:0000313" key="2">
    <source>
        <dbReference type="EMBL" id="OGN20504.1"/>
    </source>
</evidence>
<keyword evidence="1" id="KW-1133">Transmembrane helix</keyword>
<dbReference type="EMBL" id="MGKD01000003">
    <property type="protein sequence ID" value="OGN20504.1"/>
    <property type="molecule type" value="Genomic_DNA"/>
</dbReference>
<dbReference type="STRING" id="1802689.A3F25_00730"/>
<reference evidence="2 3" key="1">
    <citation type="journal article" date="2016" name="Nat. Commun.">
        <title>Thousands of microbial genomes shed light on interconnected biogeochemical processes in an aquifer system.</title>
        <authorList>
            <person name="Anantharaman K."/>
            <person name="Brown C.T."/>
            <person name="Hug L.A."/>
            <person name="Sharon I."/>
            <person name="Castelle C.J."/>
            <person name="Probst A.J."/>
            <person name="Thomas B.C."/>
            <person name="Singh A."/>
            <person name="Wilkins M.J."/>
            <person name="Karaoz U."/>
            <person name="Brodie E.L."/>
            <person name="Williams K.H."/>
            <person name="Hubbard S.S."/>
            <person name="Banfield J.F."/>
        </authorList>
    </citation>
    <scope>NUCLEOTIDE SEQUENCE [LARGE SCALE GENOMIC DNA]</scope>
</reference>
<proteinExistence type="predicted"/>
<dbReference type="AlphaFoldDB" id="A0A1F8G573"/>
<evidence type="ECO:0000256" key="1">
    <source>
        <dbReference type="SAM" id="Phobius"/>
    </source>
</evidence>
<name>A0A1F8G573_9BACT</name>
<protein>
    <submittedName>
        <fullName evidence="2">Uncharacterized protein</fullName>
    </submittedName>
</protein>
<gene>
    <name evidence="2" type="ORF">A3F25_00730</name>
</gene>
<accession>A0A1F8G573</accession>
<evidence type="ECO:0000313" key="3">
    <source>
        <dbReference type="Proteomes" id="UP000177478"/>
    </source>
</evidence>
<sequence>MKGKGEKMTKSQNLEKVLGQIFGAVAVLIYIGAIVGQWLASDKIDAIYLLCVAIGLMLISNRMINDAKEETE</sequence>
<feature type="transmembrane region" description="Helical" evidence="1">
    <location>
        <begin position="46"/>
        <end position="64"/>
    </location>
</feature>